<dbReference type="RefSeq" id="WP_246910002.1">
    <property type="nucleotide sequence ID" value="NZ_JALJRB010000015.1"/>
</dbReference>
<keyword evidence="3" id="KW-1185">Reference proteome</keyword>
<accession>A0AA41R517</accession>
<dbReference type="Pfam" id="PF02579">
    <property type="entry name" value="Nitro_FeMo-Co"/>
    <property type="match status" value="1"/>
</dbReference>
<feature type="domain" description="Dinitrogenase iron-molybdenum cofactor biosynthesis" evidence="1">
    <location>
        <begin position="9"/>
        <end position="96"/>
    </location>
</feature>
<comment type="caution">
    <text evidence="2">The sequence shown here is derived from an EMBL/GenBank/DDBJ whole genome shotgun (WGS) entry which is preliminary data.</text>
</comment>
<dbReference type="SUPFAM" id="SSF53146">
    <property type="entry name" value="Nitrogenase accessory factor-like"/>
    <property type="match status" value="1"/>
</dbReference>
<dbReference type="EMBL" id="JALJRB010000015">
    <property type="protein sequence ID" value="MCJ8501633.1"/>
    <property type="molecule type" value="Genomic_DNA"/>
</dbReference>
<dbReference type="InterPro" id="IPR036105">
    <property type="entry name" value="DiNase_FeMo-co_biosyn_sf"/>
</dbReference>
<dbReference type="InterPro" id="IPR003731">
    <property type="entry name" value="Di-Nase_FeMo-co_biosynth"/>
</dbReference>
<sequence length="138" mass="14864">MKAAFAIWNDRIAPLFDTSHHAQVVEVVSGRIICQRRECFEDQTAVGKVFCLVEWGVGTLICGAISRPLQAIVTAHGIQVVAFVAGDLQDVTRAWLEGRVMEAGYAMPGHGNRCAGRQYTADPAAVHTLSRGGGGDER</sequence>
<name>A0AA41R517_9BACT</name>
<gene>
    <name evidence="2" type="ORF">MRX98_13705</name>
</gene>
<dbReference type="AlphaFoldDB" id="A0AA41R517"/>
<proteinExistence type="predicted"/>
<dbReference type="Gene3D" id="3.30.420.130">
    <property type="entry name" value="Dinitrogenase iron-molybdenum cofactor biosynthesis domain"/>
    <property type="match status" value="1"/>
</dbReference>
<evidence type="ECO:0000313" key="3">
    <source>
        <dbReference type="Proteomes" id="UP001165427"/>
    </source>
</evidence>
<reference evidence="2" key="1">
    <citation type="submission" date="2022-04" db="EMBL/GenBank/DDBJ databases">
        <title>Desulfatitalea alkaliphila sp. nov., a novel anaerobic sulfate-reducing bacterium isolated from terrestrial mud volcano, Taman Peninsula, Russia.</title>
        <authorList>
            <person name="Khomyakova M.A."/>
            <person name="Merkel A.Y."/>
            <person name="Slobodkin A.I."/>
        </authorList>
    </citation>
    <scope>NUCLEOTIDE SEQUENCE</scope>
    <source>
        <strain evidence="2">M08but</strain>
    </source>
</reference>
<evidence type="ECO:0000313" key="2">
    <source>
        <dbReference type="EMBL" id="MCJ8501633.1"/>
    </source>
</evidence>
<dbReference type="Proteomes" id="UP001165427">
    <property type="component" value="Unassembled WGS sequence"/>
</dbReference>
<evidence type="ECO:0000259" key="1">
    <source>
        <dbReference type="Pfam" id="PF02579"/>
    </source>
</evidence>
<protein>
    <recommendedName>
        <fullName evidence="1">Dinitrogenase iron-molybdenum cofactor biosynthesis domain-containing protein</fullName>
    </recommendedName>
</protein>
<organism evidence="2 3">
    <name type="scientific">Desulfatitalea alkaliphila</name>
    <dbReference type="NCBI Taxonomy" id="2929485"/>
    <lineage>
        <taxon>Bacteria</taxon>
        <taxon>Pseudomonadati</taxon>
        <taxon>Thermodesulfobacteriota</taxon>
        <taxon>Desulfobacteria</taxon>
        <taxon>Desulfobacterales</taxon>
        <taxon>Desulfosarcinaceae</taxon>
        <taxon>Desulfatitalea</taxon>
    </lineage>
</organism>